<accession>A0AAE0XPS3</accession>
<gene>
    <name evidence="1" type="ORF">RRG08_010636</name>
</gene>
<reference evidence="1" key="1">
    <citation type="journal article" date="2023" name="G3 (Bethesda)">
        <title>A reference genome for the long-term kleptoplast-retaining sea slug Elysia crispata morphotype clarki.</title>
        <authorList>
            <person name="Eastman K.E."/>
            <person name="Pendleton A.L."/>
            <person name="Shaikh M.A."/>
            <person name="Suttiyut T."/>
            <person name="Ogas R."/>
            <person name="Tomko P."/>
            <person name="Gavelis G."/>
            <person name="Widhalm J.R."/>
            <person name="Wisecaver J.H."/>
        </authorList>
    </citation>
    <scope>NUCLEOTIDE SEQUENCE</scope>
    <source>
        <strain evidence="1">ECLA1</strain>
    </source>
</reference>
<dbReference type="AlphaFoldDB" id="A0AAE0XPS3"/>
<evidence type="ECO:0000313" key="2">
    <source>
        <dbReference type="Proteomes" id="UP001283361"/>
    </source>
</evidence>
<evidence type="ECO:0000313" key="1">
    <source>
        <dbReference type="EMBL" id="KAK3702086.1"/>
    </source>
</evidence>
<comment type="caution">
    <text evidence="1">The sequence shown here is derived from an EMBL/GenBank/DDBJ whole genome shotgun (WGS) entry which is preliminary data.</text>
</comment>
<proteinExistence type="predicted"/>
<name>A0AAE0XPS3_9GAST</name>
<dbReference type="EMBL" id="JAWDGP010007868">
    <property type="protein sequence ID" value="KAK3702086.1"/>
    <property type="molecule type" value="Genomic_DNA"/>
</dbReference>
<dbReference type="Proteomes" id="UP001283361">
    <property type="component" value="Unassembled WGS sequence"/>
</dbReference>
<keyword evidence="2" id="KW-1185">Reference proteome</keyword>
<organism evidence="1 2">
    <name type="scientific">Elysia crispata</name>
    <name type="common">lettuce slug</name>
    <dbReference type="NCBI Taxonomy" id="231223"/>
    <lineage>
        <taxon>Eukaryota</taxon>
        <taxon>Metazoa</taxon>
        <taxon>Spiralia</taxon>
        <taxon>Lophotrochozoa</taxon>
        <taxon>Mollusca</taxon>
        <taxon>Gastropoda</taxon>
        <taxon>Heterobranchia</taxon>
        <taxon>Euthyneura</taxon>
        <taxon>Panpulmonata</taxon>
        <taxon>Sacoglossa</taxon>
        <taxon>Placobranchoidea</taxon>
        <taxon>Plakobranchidae</taxon>
        <taxon>Elysia</taxon>
    </lineage>
</organism>
<sequence length="134" mass="14968">MTGLTINHSCVLFHLKNGGDSSHNSPHEDRKHAELAKSCLSPLTTMYESSRPSCPSFILKEQRRQMGDKLFMGITSIDLIVSRTVKSPHIDPVFLVLSGSPFPPYHTQTSSLSKHDPVQQIIFGENLAILLRDR</sequence>
<protein>
    <submittedName>
        <fullName evidence="1">Uncharacterized protein</fullName>
    </submittedName>
</protein>